<dbReference type="EMBL" id="CAMKVN010003014">
    <property type="protein sequence ID" value="CAI2183393.1"/>
    <property type="molecule type" value="Genomic_DNA"/>
</dbReference>
<sequence length="313" mass="37062">MSFNHYKNWSVILENTFLQYTWTLHAKEYTYITRKISPKDIELLVFDYNTNPNNANIQRFDCLEYPNTIIIQREFQNTNLCMVIEKIRILRILHKELTVTGKMSSENTLHSSNGMSIMKLTFEEHLVNCYSIPKLLISEIKKVTNLEGYNYANDEYKTKTDINLSYYEDADILTINFSRKINVIHDYCEYINGLLVCYIPNDRIISVQIFQASNILCSHLFDYDEVINNQPPLHLHSIYCEDHDELNIYFTDDLSTKRLKCIEKDKDVFLQISNNDKLIGLLFRNAKNRIAKDFSQEDRERLIENYNIRIMLG</sequence>
<dbReference type="Proteomes" id="UP001153678">
    <property type="component" value="Unassembled WGS sequence"/>
</dbReference>
<comment type="caution">
    <text evidence="1">The sequence shown here is derived from an EMBL/GenBank/DDBJ whole genome shotgun (WGS) entry which is preliminary data.</text>
</comment>
<evidence type="ECO:0000313" key="2">
    <source>
        <dbReference type="Proteomes" id="UP001153678"/>
    </source>
</evidence>
<dbReference type="AlphaFoldDB" id="A0A9W4SVR6"/>
<reference evidence="1" key="1">
    <citation type="submission" date="2022-08" db="EMBL/GenBank/DDBJ databases">
        <authorList>
            <person name="Kallberg Y."/>
            <person name="Tangrot J."/>
            <person name="Rosling A."/>
        </authorList>
    </citation>
    <scope>NUCLEOTIDE SEQUENCE</scope>
    <source>
        <strain evidence="1">Wild A</strain>
    </source>
</reference>
<gene>
    <name evidence="1" type="ORF">FWILDA_LOCUS11055</name>
</gene>
<organism evidence="1 2">
    <name type="scientific">Funneliformis geosporum</name>
    <dbReference type="NCBI Taxonomy" id="1117311"/>
    <lineage>
        <taxon>Eukaryota</taxon>
        <taxon>Fungi</taxon>
        <taxon>Fungi incertae sedis</taxon>
        <taxon>Mucoromycota</taxon>
        <taxon>Glomeromycotina</taxon>
        <taxon>Glomeromycetes</taxon>
        <taxon>Glomerales</taxon>
        <taxon>Glomeraceae</taxon>
        <taxon>Funneliformis</taxon>
    </lineage>
</organism>
<proteinExistence type="predicted"/>
<name>A0A9W4SVR6_9GLOM</name>
<evidence type="ECO:0000313" key="1">
    <source>
        <dbReference type="EMBL" id="CAI2183393.1"/>
    </source>
</evidence>
<protein>
    <submittedName>
        <fullName evidence="1">8545_t:CDS:1</fullName>
    </submittedName>
</protein>
<keyword evidence="2" id="KW-1185">Reference proteome</keyword>
<accession>A0A9W4SVR6</accession>
<dbReference type="OrthoDB" id="2308031at2759"/>